<dbReference type="OrthoDB" id="5959761at2759"/>
<dbReference type="InterPro" id="IPR024956">
    <property type="entry name" value="tRNAHis_GuaTrfase_cat"/>
</dbReference>
<comment type="catalytic activity">
    <reaction evidence="2">
        <text>a 5'-end ribonucleotide-tRNA(His) + GTP + ATP + H2O = a 5'-end phospho-guanosine-ribonucleotide-tRNA(His) + AMP + 2 diphosphate + H(+)</text>
        <dbReference type="Rhea" id="RHEA:54564"/>
        <dbReference type="Rhea" id="RHEA-COMP:14193"/>
        <dbReference type="Rhea" id="RHEA-COMP:14917"/>
        <dbReference type="ChEBI" id="CHEBI:15377"/>
        <dbReference type="ChEBI" id="CHEBI:15378"/>
        <dbReference type="ChEBI" id="CHEBI:30616"/>
        <dbReference type="ChEBI" id="CHEBI:33019"/>
        <dbReference type="ChEBI" id="CHEBI:37565"/>
        <dbReference type="ChEBI" id="CHEBI:138282"/>
        <dbReference type="ChEBI" id="CHEBI:141847"/>
        <dbReference type="ChEBI" id="CHEBI:456215"/>
        <dbReference type="EC" id="2.7.7.79"/>
    </reaction>
</comment>
<evidence type="ECO:0000259" key="3">
    <source>
        <dbReference type="Pfam" id="PF04446"/>
    </source>
</evidence>
<dbReference type="PANTHER" id="PTHR12729:SF1">
    <property type="entry name" value="TRNAHIS GUANYLYLTRANSFERASE CATALYTIC DOMAIN-CONTAINING PROTEIN"/>
    <property type="match status" value="1"/>
</dbReference>
<protein>
    <recommendedName>
        <fullName evidence="1">Probable tRNA(His) guanylyltransferase</fullName>
    </recommendedName>
</protein>
<dbReference type="GeneID" id="6753071"/>
<dbReference type="AlphaFoldDB" id="B3RUJ1"/>
<accession>B3RUJ1</accession>
<evidence type="ECO:0000313" key="4">
    <source>
        <dbReference type="EMBL" id="EDV25339.1"/>
    </source>
</evidence>
<dbReference type="Pfam" id="PF04446">
    <property type="entry name" value="Thg1"/>
    <property type="match status" value="1"/>
</dbReference>
<dbReference type="GO" id="GO:0008193">
    <property type="term" value="F:tRNA guanylyltransferase activity"/>
    <property type="evidence" value="ECO:0000318"/>
    <property type="project" value="GO_Central"/>
</dbReference>
<dbReference type="RefSeq" id="XP_002111372.1">
    <property type="nucleotide sequence ID" value="XM_002111336.1"/>
</dbReference>
<organism evidence="4 5">
    <name type="scientific">Trichoplax adhaerens</name>
    <name type="common">Trichoplax reptans</name>
    <dbReference type="NCBI Taxonomy" id="10228"/>
    <lineage>
        <taxon>Eukaryota</taxon>
        <taxon>Metazoa</taxon>
        <taxon>Placozoa</taxon>
        <taxon>Uniplacotomia</taxon>
        <taxon>Trichoplacea</taxon>
        <taxon>Trichoplacidae</taxon>
        <taxon>Trichoplax</taxon>
    </lineage>
</organism>
<dbReference type="Gene3D" id="3.30.70.3000">
    <property type="match status" value="1"/>
</dbReference>
<reference evidence="4 5" key="1">
    <citation type="journal article" date="2008" name="Nature">
        <title>The Trichoplax genome and the nature of placozoans.</title>
        <authorList>
            <person name="Srivastava M."/>
            <person name="Begovic E."/>
            <person name="Chapman J."/>
            <person name="Putnam N.H."/>
            <person name="Hellsten U."/>
            <person name="Kawashima T."/>
            <person name="Kuo A."/>
            <person name="Mitros T."/>
            <person name="Salamov A."/>
            <person name="Carpenter M.L."/>
            <person name="Signorovitch A.Y."/>
            <person name="Moreno M.A."/>
            <person name="Kamm K."/>
            <person name="Grimwood J."/>
            <person name="Schmutz J."/>
            <person name="Shapiro H."/>
            <person name="Grigoriev I.V."/>
            <person name="Buss L.W."/>
            <person name="Schierwater B."/>
            <person name="Dellaporta S.L."/>
            <person name="Rokhsar D.S."/>
        </authorList>
    </citation>
    <scope>NUCLEOTIDE SEQUENCE [LARGE SCALE GENOMIC DNA]</scope>
    <source>
        <strain evidence="4 5">Grell-BS-1999</strain>
    </source>
</reference>
<keyword evidence="5" id="KW-1185">Reference proteome</keyword>
<dbReference type="PANTHER" id="PTHR12729">
    <property type="entry name" value="TRNA(HIS) GUANYLYLTRANSFERASE-RELATED"/>
    <property type="match status" value="1"/>
</dbReference>
<dbReference type="InterPro" id="IPR007537">
    <property type="entry name" value="tRNAHis_GuaTrfase_Thg1"/>
</dbReference>
<name>B3RUJ1_TRIAD</name>
<dbReference type="GO" id="GO:0000287">
    <property type="term" value="F:magnesium ion binding"/>
    <property type="evidence" value="ECO:0007669"/>
    <property type="project" value="InterPro"/>
</dbReference>
<proteinExistence type="predicted"/>
<sequence>MHRMISRSYRKWPLKEIGNRMKDYERQMEWQVQANQYYIIRLDGHAFTKYCQGLTKPFDHRIYLALLHTAADLLNKFGSRSAFCFSDEISLVFAPTEPSQRSDREGGEEGIIHYQGRTMKLCSLTAGMASSRFNYYMNMQQFNDTMGALTLARIQSHPAIFDSRLFCLPNADEVVKNIYWRAHDCLRNSKISFAQHHVSRQSLHRVKASEAIKLVKDKKGINYSLDTPDWFRYGTLIKKILVDHEGINGKTGEPVKVKRSRIAYGSINFTSNLASNIEEILLAKHAPTETKLQLLKPTLSP</sequence>
<dbReference type="GO" id="GO:0008033">
    <property type="term" value="P:tRNA processing"/>
    <property type="evidence" value="ECO:0000318"/>
    <property type="project" value="GO_Central"/>
</dbReference>
<evidence type="ECO:0000313" key="5">
    <source>
        <dbReference type="Proteomes" id="UP000009022"/>
    </source>
</evidence>
<gene>
    <name evidence="4" type="ORF">TRIADDRAFT_55308</name>
</gene>
<dbReference type="PhylomeDB" id="B3RUJ1"/>
<dbReference type="Proteomes" id="UP000009022">
    <property type="component" value="Unassembled WGS sequence"/>
</dbReference>
<evidence type="ECO:0000256" key="1">
    <source>
        <dbReference type="ARBA" id="ARBA00022310"/>
    </source>
</evidence>
<dbReference type="eggNOG" id="ENOG502S3NA">
    <property type="taxonomic scope" value="Eukaryota"/>
</dbReference>
<dbReference type="STRING" id="10228.B3RUJ1"/>
<dbReference type="EMBL" id="DS985244">
    <property type="protein sequence ID" value="EDV25339.1"/>
    <property type="molecule type" value="Genomic_DNA"/>
</dbReference>
<feature type="domain" description="tRNAHis guanylyltransferase catalytic" evidence="3">
    <location>
        <begin position="19"/>
        <end position="169"/>
    </location>
</feature>
<dbReference type="KEGG" id="tad:TRIADDRAFT_55308"/>
<evidence type="ECO:0000256" key="2">
    <source>
        <dbReference type="ARBA" id="ARBA00047281"/>
    </source>
</evidence>
<dbReference type="CTD" id="6753071"/>
<dbReference type="InParanoid" id="B3RUJ1"/>
<dbReference type="InterPro" id="IPR038469">
    <property type="entry name" value="tRNAHis_GuaTrfase_Thg1_sf"/>
</dbReference>
<dbReference type="HOGENOM" id="CLU_044271_3_0_1"/>
<dbReference type="GO" id="GO:0006400">
    <property type="term" value="P:tRNA modification"/>
    <property type="evidence" value="ECO:0007669"/>
    <property type="project" value="InterPro"/>
</dbReference>